<evidence type="ECO:0000256" key="3">
    <source>
        <dbReference type="ARBA" id="ARBA00023163"/>
    </source>
</evidence>
<keyword evidence="3" id="KW-0804">Transcription</keyword>
<dbReference type="InterPro" id="IPR016032">
    <property type="entry name" value="Sig_transdc_resp-reg_C-effctor"/>
</dbReference>
<evidence type="ECO:0000256" key="4">
    <source>
        <dbReference type="PROSITE-ProRule" id="PRU00169"/>
    </source>
</evidence>
<name>A0A6V8N5J2_9BACT</name>
<evidence type="ECO:0000259" key="7">
    <source>
        <dbReference type="PROSITE" id="PS51755"/>
    </source>
</evidence>
<dbReference type="GO" id="GO:0000976">
    <property type="term" value="F:transcription cis-regulatory region binding"/>
    <property type="evidence" value="ECO:0007669"/>
    <property type="project" value="TreeGrafter"/>
</dbReference>
<proteinExistence type="predicted"/>
<dbReference type="RefSeq" id="WP_183360324.1">
    <property type="nucleotide sequence ID" value="NZ_BLXZ01000002.1"/>
</dbReference>
<sequence length="229" mass="24779">MKLENSLSIVIVEDDLELRDHLMKGLSYFGFDLRGVGDGAELNAALAERPAHIILLDLGLPREGGLEIAARMRDNPTLGIIILTGRSMTEERILGLESGADYYFVKPVEIAELAAAIKNLGKRLAPPVGTPWSFSAQTSSLQTPNGVTVSLTAQECILLELLFAHLGQNVSRQQIFAALGQPDEISSNARIEVLISRLRTKVQKADPGTTLPLRARHNMGYILLAGEGA</sequence>
<dbReference type="CDD" id="cd00383">
    <property type="entry name" value="trans_reg_C"/>
    <property type="match status" value="1"/>
</dbReference>
<organism evidence="8 9">
    <name type="scientific">Geomonas limicola</name>
    <dbReference type="NCBI Taxonomy" id="2740186"/>
    <lineage>
        <taxon>Bacteria</taxon>
        <taxon>Pseudomonadati</taxon>
        <taxon>Thermodesulfobacteriota</taxon>
        <taxon>Desulfuromonadia</taxon>
        <taxon>Geobacterales</taxon>
        <taxon>Geobacteraceae</taxon>
        <taxon>Geomonas</taxon>
    </lineage>
</organism>
<dbReference type="SMART" id="SM00448">
    <property type="entry name" value="REC"/>
    <property type="match status" value="1"/>
</dbReference>
<accession>A0A6V8N5J2</accession>
<gene>
    <name evidence="8" type="ORF">GMLC_13850</name>
</gene>
<dbReference type="GO" id="GO:0000156">
    <property type="term" value="F:phosphorelay response regulator activity"/>
    <property type="evidence" value="ECO:0007669"/>
    <property type="project" value="TreeGrafter"/>
</dbReference>
<dbReference type="PANTHER" id="PTHR48111">
    <property type="entry name" value="REGULATOR OF RPOS"/>
    <property type="match status" value="1"/>
</dbReference>
<feature type="domain" description="OmpR/PhoB-type" evidence="7">
    <location>
        <begin position="123"/>
        <end position="225"/>
    </location>
</feature>
<feature type="domain" description="Response regulatory" evidence="6">
    <location>
        <begin position="8"/>
        <end position="121"/>
    </location>
</feature>
<dbReference type="GO" id="GO:0032993">
    <property type="term" value="C:protein-DNA complex"/>
    <property type="evidence" value="ECO:0007669"/>
    <property type="project" value="TreeGrafter"/>
</dbReference>
<dbReference type="InterPro" id="IPR011006">
    <property type="entry name" value="CheY-like_superfamily"/>
</dbReference>
<dbReference type="PROSITE" id="PS51755">
    <property type="entry name" value="OMPR_PHOB"/>
    <property type="match status" value="1"/>
</dbReference>
<evidence type="ECO:0000256" key="5">
    <source>
        <dbReference type="PROSITE-ProRule" id="PRU01091"/>
    </source>
</evidence>
<feature type="modified residue" description="4-aspartylphosphate" evidence="4">
    <location>
        <position position="57"/>
    </location>
</feature>
<dbReference type="InterPro" id="IPR039420">
    <property type="entry name" value="WalR-like"/>
</dbReference>
<keyword evidence="2 5" id="KW-0238">DNA-binding</keyword>
<evidence type="ECO:0000313" key="8">
    <source>
        <dbReference type="EMBL" id="GFO67806.1"/>
    </source>
</evidence>
<reference evidence="9" key="1">
    <citation type="submission" date="2020-06" db="EMBL/GenBank/DDBJ databases">
        <title>Draft genomic sequecing of Geomonas sp. Red745.</title>
        <authorList>
            <person name="Itoh H."/>
            <person name="Xu Z.X."/>
            <person name="Ushijima N."/>
            <person name="Masuda Y."/>
            <person name="Shiratori Y."/>
            <person name="Senoo K."/>
        </authorList>
    </citation>
    <scope>NUCLEOTIDE SEQUENCE [LARGE SCALE GENOMIC DNA]</scope>
    <source>
        <strain evidence="9">Red745</strain>
    </source>
</reference>
<dbReference type="GO" id="GO:0005829">
    <property type="term" value="C:cytosol"/>
    <property type="evidence" value="ECO:0007669"/>
    <property type="project" value="TreeGrafter"/>
</dbReference>
<dbReference type="GO" id="GO:0006355">
    <property type="term" value="P:regulation of DNA-templated transcription"/>
    <property type="evidence" value="ECO:0007669"/>
    <property type="project" value="InterPro"/>
</dbReference>
<dbReference type="EMBL" id="BLXZ01000002">
    <property type="protein sequence ID" value="GFO67806.1"/>
    <property type="molecule type" value="Genomic_DNA"/>
</dbReference>
<keyword evidence="9" id="KW-1185">Reference proteome</keyword>
<dbReference type="PANTHER" id="PTHR48111:SF67">
    <property type="entry name" value="TRANSCRIPTIONAL REGULATORY PROTEIN TCTD"/>
    <property type="match status" value="1"/>
</dbReference>
<dbReference type="Pfam" id="PF00486">
    <property type="entry name" value="Trans_reg_C"/>
    <property type="match status" value="1"/>
</dbReference>
<protein>
    <submittedName>
        <fullName evidence="8">Protein petR</fullName>
    </submittedName>
</protein>
<evidence type="ECO:0000313" key="9">
    <source>
        <dbReference type="Proteomes" id="UP000587586"/>
    </source>
</evidence>
<dbReference type="Gene3D" id="1.10.10.10">
    <property type="entry name" value="Winged helix-like DNA-binding domain superfamily/Winged helix DNA-binding domain"/>
    <property type="match status" value="1"/>
</dbReference>
<evidence type="ECO:0000259" key="6">
    <source>
        <dbReference type="PROSITE" id="PS50110"/>
    </source>
</evidence>
<keyword evidence="1" id="KW-0805">Transcription regulation</keyword>
<feature type="DNA-binding region" description="OmpR/PhoB-type" evidence="5">
    <location>
        <begin position="123"/>
        <end position="225"/>
    </location>
</feature>
<dbReference type="Proteomes" id="UP000587586">
    <property type="component" value="Unassembled WGS sequence"/>
</dbReference>
<evidence type="ECO:0000256" key="1">
    <source>
        <dbReference type="ARBA" id="ARBA00023015"/>
    </source>
</evidence>
<dbReference type="Gene3D" id="3.40.50.2300">
    <property type="match status" value="1"/>
</dbReference>
<comment type="caution">
    <text evidence="8">The sequence shown here is derived from an EMBL/GenBank/DDBJ whole genome shotgun (WGS) entry which is preliminary data.</text>
</comment>
<dbReference type="SUPFAM" id="SSF46894">
    <property type="entry name" value="C-terminal effector domain of the bipartite response regulators"/>
    <property type="match status" value="1"/>
</dbReference>
<dbReference type="SMART" id="SM00862">
    <property type="entry name" value="Trans_reg_C"/>
    <property type="match status" value="1"/>
</dbReference>
<dbReference type="PROSITE" id="PS50110">
    <property type="entry name" value="RESPONSE_REGULATORY"/>
    <property type="match status" value="1"/>
</dbReference>
<dbReference type="SUPFAM" id="SSF52172">
    <property type="entry name" value="CheY-like"/>
    <property type="match status" value="1"/>
</dbReference>
<dbReference type="Pfam" id="PF00072">
    <property type="entry name" value="Response_reg"/>
    <property type="match status" value="1"/>
</dbReference>
<dbReference type="InterPro" id="IPR001867">
    <property type="entry name" value="OmpR/PhoB-type_DNA-bd"/>
</dbReference>
<evidence type="ECO:0000256" key="2">
    <source>
        <dbReference type="ARBA" id="ARBA00023125"/>
    </source>
</evidence>
<keyword evidence="4" id="KW-0597">Phosphoprotein</keyword>
<dbReference type="InterPro" id="IPR001789">
    <property type="entry name" value="Sig_transdc_resp-reg_receiver"/>
</dbReference>
<dbReference type="AlphaFoldDB" id="A0A6V8N5J2"/>
<dbReference type="InterPro" id="IPR036388">
    <property type="entry name" value="WH-like_DNA-bd_sf"/>
</dbReference>